<dbReference type="InterPro" id="IPR025474">
    <property type="entry name" value="DUF4325"/>
</dbReference>
<dbReference type="Pfam" id="PF14213">
    <property type="entry name" value="DUF4325"/>
    <property type="match status" value="1"/>
</dbReference>
<dbReference type="EMBL" id="CP077093">
    <property type="protein sequence ID" value="QXI26364.1"/>
    <property type="molecule type" value="Genomic_DNA"/>
</dbReference>
<gene>
    <name evidence="2" type="ORF">HU752_020745</name>
</gene>
<evidence type="ECO:0000313" key="3">
    <source>
        <dbReference type="Proteomes" id="UP000634530"/>
    </source>
</evidence>
<accession>A0A9E6PH57</accession>
<organism evidence="2 3">
    <name type="scientific">Pseudomonas vanderleydeniana</name>
    <dbReference type="NCBI Taxonomy" id="2745495"/>
    <lineage>
        <taxon>Bacteria</taxon>
        <taxon>Pseudomonadati</taxon>
        <taxon>Pseudomonadota</taxon>
        <taxon>Gammaproteobacteria</taxon>
        <taxon>Pseudomonadales</taxon>
        <taxon>Pseudomonadaceae</taxon>
        <taxon>Pseudomonas</taxon>
    </lineage>
</organism>
<name>A0A9E6PH57_9PSED</name>
<dbReference type="AlphaFoldDB" id="A0A9E6PH57"/>
<dbReference type="KEGG" id="pvw:HU752_020745"/>
<sequence>MSNAREKDIIVGDFSKTPYGRYEKDGKSNASAFRDTVLANAFKNPEIDRVNVYLDTVEEGYEYGSSFLEEAFVGLVRKCNIDANTVKRKLNIITEHYDYVLEINDYLSKV</sequence>
<keyword evidence="3" id="KW-1185">Reference proteome</keyword>
<protein>
    <submittedName>
        <fullName evidence="2">STAS-like domain-containing protein</fullName>
    </submittedName>
</protein>
<reference evidence="2 3" key="2">
    <citation type="journal article" date="2021" name="Microorganisms">
        <title>The Ever-Expanding Pseudomonas Genus: Description of 43 New Species and Partition of the Pseudomonas putida Group.</title>
        <authorList>
            <person name="Girard L."/>
            <person name="Lood C."/>
            <person name="Hofte M."/>
            <person name="Vandamme P."/>
            <person name="Rokni-Zadeh H."/>
            <person name="van Noort V."/>
            <person name="Lavigne R."/>
            <person name="De Mot R."/>
        </authorList>
    </citation>
    <scope>NUCLEOTIDE SEQUENCE [LARGE SCALE GENOMIC DNA]</scope>
    <source>
        <strain evidence="2 3">RW8P3</strain>
    </source>
</reference>
<proteinExistence type="predicted"/>
<evidence type="ECO:0000259" key="1">
    <source>
        <dbReference type="Pfam" id="PF14213"/>
    </source>
</evidence>
<reference evidence="2 3" key="1">
    <citation type="journal article" date="2020" name="Microorganisms">
        <title>Reliable Identification of Environmental Pseudomonas Isolates Using the rpoD Gene.</title>
        <authorList>
            <consortium name="The Broad Institute Genome Sequencing Platform"/>
            <person name="Girard L."/>
            <person name="Lood C."/>
            <person name="Rokni-Zadeh H."/>
            <person name="van Noort V."/>
            <person name="Lavigne R."/>
            <person name="De Mot R."/>
        </authorList>
    </citation>
    <scope>NUCLEOTIDE SEQUENCE [LARGE SCALE GENOMIC DNA]</scope>
    <source>
        <strain evidence="2 3">RW8P3</strain>
    </source>
</reference>
<dbReference type="Proteomes" id="UP000634530">
    <property type="component" value="Chromosome"/>
</dbReference>
<evidence type="ECO:0000313" key="2">
    <source>
        <dbReference type="EMBL" id="QXI26364.1"/>
    </source>
</evidence>
<dbReference type="RefSeq" id="WP_186675912.1">
    <property type="nucleotide sequence ID" value="NZ_CP077093.1"/>
</dbReference>
<feature type="domain" description="DUF4325" evidence="1">
    <location>
        <begin position="31"/>
        <end position="93"/>
    </location>
</feature>